<proteinExistence type="predicted"/>
<accession>A0A7H0SPQ6</accession>
<gene>
    <name evidence="1" type="ORF">GP475_07685</name>
</gene>
<dbReference type="Proteomes" id="UP000516320">
    <property type="component" value="Chromosome"/>
</dbReference>
<keyword evidence="2" id="KW-1185">Reference proteome</keyword>
<dbReference type="AlphaFoldDB" id="A0A7H0SPQ6"/>
<reference evidence="1 2" key="1">
    <citation type="submission" date="2019-12" db="EMBL/GenBank/DDBJ databases">
        <title>Corynebacterium sp. nov., isolated from feces of the Anser Albifrons in China.</title>
        <authorList>
            <person name="Liu Q."/>
        </authorList>
    </citation>
    <scope>NUCLEOTIDE SEQUENCE [LARGE SCALE GENOMIC DNA]</scope>
    <source>
        <strain evidence="1 2">4H37-19</strain>
    </source>
</reference>
<protein>
    <submittedName>
        <fullName evidence="1">Uncharacterized protein</fullName>
    </submittedName>
</protein>
<sequence>MSTVLSPSSSLIPVIHPSSWARPGLAGHHRVFISLSPYLCAGIHRVETGTNNDIHISHPLSFSEVHNCGLSVHRAWDLSAQHLIELARGDAGIGLKTRPAQALSGLPLPGLQIAPHGAPPGSWLSHPQTFSLLDSHITELLDTHCHYLLPREELLLAFPAYHPELGATQRWLRRQNPTLSLGAIECRDGFPARVEQHS</sequence>
<dbReference type="KEGG" id="cpoy:GP475_07685"/>
<dbReference type="EMBL" id="CP046884">
    <property type="protein sequence ID" value="QNQ90531.1"/>
    <property type="molecule type" value="Genomic_DNA"/>
</dbReference>
<evidence type="ECO:0000313" key="1">
    <source>
        <dbReference type="EMBL" id="QNQ90531.1"/>
    </source>
</evidence>
<dbReference type="RefSeq" id="WP_187973845.1">
    <property type="nucleotide sequence ID" value="NZ_CP046884.1"/>
</dbReference>
<evidence type="ECO:0000313" key="2">
    <source>
        <dbReference type="Proteomes" id="UP000516320"/>
    </source>
</evidence>
<organism evidence="1 2">
    <name type="scientific">Corynebacterium poyangense</name>
    <dbReference type="NCBI Taxonomy" id="2684405"/>
    <lineage>
        <taxon>Bacteria</taxon>
        <taxon>Bacillati</taxon>
        <taxon>Actinomycetota</taxon>
        <taxon>Actinomycetes</taxon>
        <taxon>Mycobacteriales</taxon>
        <taxon>Corynebacteriaceae</taxon>
        <taxon>Corynebacterium</taxon>
    </lineage>
</organism>
<name>A0A7H0SPQ6_9CORY</name>